<keyword evidence="1" id="KW-0443">Lipid metabolism</keyword>
<evidence type="ECO:0000256" key="2">
    <source>
        <dbReference type="SAM" id="MobiDB-lite"/>
    </source>
</evidence>
<dbReference type="InterPro" id="IPR016035">
    <property type="entry name" value="Acyl_Trfase/lysoPLipase"/>
</dbReference>
<dbReference type="OrthoDB" id="8541087at2"/>
<dbReference type="SUPFAM" id="SSF52151">
    <property type="entry name" value="FabD/lysophospholipase-like"/>
    <property type="match status" value="1"/>
</dbReference>
<keyword evidence="3" id="KW-0472">Membrane</keyword>
<feature type="domain" description="PNPLA" evidence="4">
    <location>
        <begin position="84"/>
        <end position="355"/>
    </location>
</feature>
<accession>A0A4R8LBW4</accession>
<keyword evidence="6" id="KW-1185">Reference proteome</keyword>
<proteinExistence type="predicted"/>
<dbReference type="Gene3D" id="3.40.1090.10">
    <property type="entry name" value="Cytosolic phospholipase A2 catalytic domain"/>
    <property type="match status" value="1"/>
</dbReference>
<protein>
    <submittedName>
        <fullName evidence="5">Patatin-like phospholipase</fullName>
    </submittedName>
</protein>
<dbReference type="Proteomes" id="UP000295509">
    <property type="component" value="Unassembled WGS sequence"/>
</dbReference>
<reference evidence="5 6" key="1">
    <citation type="submission" date="2019-03" db="EMBL/GenBank/DDBJ databases">
        <title>Genomic Encyclopedia of Type Strains, Phase III (KMG-III): the genomes of soil and plant-associated and newly described type strains.</title>
        <authorList>
            <person name="Whitman W."/>
        </authorList>
    </citation>
    <scope>NUCLEOTIDE SEQUENCE [LARGE SCALE GENOMIC DNA]</scope>
    <source>
        <strain evidence="5 6">LMG 29544</strain>
    </source>
</reference>
<gene>
    <name evidence="5" type="ORF">BX592_12555</name>
</gene>
<name>A0A4R8LBW4_9BURK</name>
<evidence type="ECO:0000313" key="5">
    <source>
        <dbReference type="EMBL" id="TDY40411.1"/>
    </source>
</evidence>
<dbReference type="AlphaFoldDB" id="A0A4R8LBW4"/>
<evidence type="ECO:0000313" key="6">
    <source>
        <dbReference type="Proteomes" id="UP000295509"/>
    </source>
</evidence>
<dbReference type="InterPro" id="IPR002641">
    <property type="entry name" value="PNPLA_dom"/>
</dbReference>
<feature type="transmembrane region" description="Helical" evidence="3">
    <location>
        <begin position="36"/>
        <end position="57"/>
    </location>
</feature>
<evidence type="ECO:0000256" key="1">
    <source>
        <dbReference type="ARBA" id="ARBA00023098"/>
    </source>
</evidence>
<keyword evidence="3" id="KW-1133">Transmembrane helix</keyword>
<evidence type="ECO:0000256" key="3">
    <source>
        <dbReference type="SAM" id="Phobius"/>
    </source>
</evidence>
<feature type="region of interest" description="Disordered" evidence="2">
    <location>
        <begin position="519"/>
        <end position="551"/>
    </location>
</feature>
<dbReference type="GO" id="GO:0006629">
    <property type="term" value="P:lipid metabolic process"/>
    <property type="evidence" value="ECO:0007669"/>
    <property type="project" value="UniProtKB-KW"/>
</dbReference>
<dbReference type="Pfam" id="PF01734">
    <property type="entry name" value="Patatin"/>
    <property type="match status" value="1"/>
</dbReference>
<evidence type="ECO:0000259" key="4">
    <source>
        <dbReference type="Pfam" id="PF01734"/>
    </source>
</evidence>
<comment type="caution">
    <text evidence="5">The sequence shown here is derived from an EMBL/GenBank/DDBJ whole genome shotgun (WGS) entry which is preliminary data.</text>
</comment>
<organism evidence="5 6">
    <name type="scientific">Paraburkholderia rhizosphaerae</name>
    <dbReference type="NCBI Taxonomy" id="480658"/>
    <lineage>
        <taxon>Bacteria</taxon>
        <taxon>Pseudomonadati</taxon>
        <taxon>Pseudomonadota</taxon>
        <taxon>Betaproteobacteria</taxon>
        <taxon>Burkholderiales</taxon>
        <taxon>Burkholderiaceae</taxon>
        <taxon>Paraburkholderia</taxon>
    </lineage>
</organism>
<keyword evidence="3" id="KW-0812">Transmembrane</keyword>
<dbReference type="EMBL" id="SORE01000025">
    <property type="protein sequence ID" value="TDY40411.1"/>
    <property type="molecule type" value="Genomic_DNA"/>
</dbReference>
<sequence>MAERPSAHTAHTIVYHTLRARIPNLRRCLLTRARRGAGVLFAIAVAAMLTACSGYEFTPGAPSTYLSNTAVADAPASRPLVGVAISGGGNRSALFASYVLELLGSLPVAAPAGTDSAGQPISFLDTVDHISSVSGGSFAASYFSMKGIGHYSEMLTGSTIPTPYAQFFDDFHQQMNFNWEAALFGFKIVMLGSNADGLARAIDTQYLHGATFADLDKREASGASPYLILNATHYDTGRRFVMTTIPSAAFCLNTEKFLLDVVYAPTGQTEHVDDMHEAQLSKCDRSDALTPEGFDNFWNPRQQSVPSADMPLARAVATSGAFPLVVGPIAYRVSGDHELLHLIDGGVADNSGIESLSQLFLRDLLKTRSHRDLIISLDASLPFNAYGATIAGDKSPLSAFIDDPTRVSDIQEVRASLYRQDLWNVTTYAARTMKRSSSAITRLDIVGLKPDDLNVSSLRIDTPECHAHYDDKKAVTTAARDIPTRYHLDACDAQLVRIAACWSVHQHAQQIQQFFDARAGNGRRTSGGYGQDEETSGRNADGGPNGDRASTGMLESRIKQMCPELVADHAL</sequence>